<name>A0ACC1J0D0_9FUNG</name>
<comment type="caution">
    <text evidence="1">The sequence shown here is derived from an EMBL/GenBank/DDBJ whole genome shotgun (WGS) entry which is preliminary data.</text>
</comment>
<accession>A0ACC1J0D0</accession>
<evidence type="ECO:0000313" key="2">
    <source>
        <dbReference type="Proteomes" id="UP001150603"/>
    </source>
</evidence>
<feature type="non-terminal residue" evidence="1">
    <location>
        <position position="252"/>
    </location>
</feature>
<organism evidence="1 2">
    <name type="scientific">Linderina macrospora</name>
    <dbReference type="NCBI Taxonomy" id="4868"/>
    <lineage>
        <taxon>Eukaryota</taxon>
        <taxon>Fungi</taxon>
        <taxon>Fungi incertae sedis</taxon>
        <taxon>Zoopagomycota</taxon>
        <taxon>Kickxellomycotina</taxon>
        <taxon>Kickxellomycetes</taxon>
        <taxon>Kickxellales</taxon>
        <taxon>Kickxellaceae</taxon>
        <taxon>Linderina</taxon>
    </lineage>
</organism>
<sequence>MPSQVDDQIDAPLAPDNSNVPPPSAPPLPPPSYDDVMSDIAPGSGAAVAGPSAPSAPRRRISGGKGTGGPFSDDNFPQSPDTALPVEESQPLIHPQSSTVPGHHPHNPAELSSREFFASLEYKRTSKGYSSSDEWLNTDAMALHRFLSECNERPRVSVEVVGSHMEDRVVERTYNENGQTRRESHTHQDRIVDFKFTLELTPYIHEKGNLFTARTSTGEPYDITKVLSDYVKAENILKELRVQKKVIWDYDL</sequence>
<reference evidence="1" key="1">
    <citation type="submission" date="2022-07" db="EMBL/GenBank/DDBJ databases">
        <title>Phylogenomic reconstructions and comparative analyses of Kickxellomycotina fungi.</title>
        <authorList>
            <person name="Reynolds N.K."/>
            <person name="Stajich J.E."/>
            <person name="Barry K."/>
            <person name="Grigoriev I.V."/>
            <person name="Crous P."/>
            <person name="Smith M.E."/>
        </authorList>
    </citation>
    <scope>NUCLEOTIDE SEQUENCE</scope>
    <source>
        <strain evidence="1">NRRL 5244</strain>
    </source>
</reference>
<dbReference type="EMBL" id="JANBPW010005441">
    <property type="protein sequence ID" value="KAJ1932614.1"/>
    <property type="molecule type" value="Genomic_DNA"/>
</dbReference>
<protein>
    <submittedName>
        <fullName evidence="1">Uncharacterized protein</fullName>
    </submittedName>
</protein>
<keyword evidence="2" id="KW-1185">Reference proteome</keyword>
<evidence type="ECO:0000313" key="1">
    <source>
        <dbReference type="EMBL" id="KAJ1932614.1"/>
    </source>
</evidence>
<proteinExistence type="predicted"/>
<gene>
    <name evidence="1" type="ORF">FBU59_006310</name>
</gene>
<dbReference type="Proteomes" id="UP001150603">
    <property type="component" value="Unassembled WGS sequence"/>
</dbReference>